<dbReference type="RefSeq" id="WP_061802430.1">
    <property type="nucleotide sequence ID" value="NZ_FOXX01000011.1"/>
</dbReference>
<feature type="domain" description="Putative component of 'biosynthetic module'" evidence="1">
    <location>
        <begin position="20"/>
        <end position="264"/>
    </location>
</feature>
<organism evidence="2 3">
    <name type="scientific">Priestia endophytica DSM 13796</name>
    <dbReference type="NCBI Taxonomy" id="1121089"/>
    <lineage>
        <taxon>Bacteria</taxon>
        <taxon>Bacillati</taxon>
        <taxon>Bacillota</taxon>
        <taxon>Bacilli</taxon>
        <taxon>Bacillales</taxon>
        <taxon>Bacillaceae</taxon>
        <taxon>Priestia</taxon>
    </lineage>
</organism>
<reference evidence="2 3" key="1">
    <citation type="submission" date="2016-10" db="EMBL/GenBank/DDBJ databases">
        <authorList>
            <person name="Varghese N."/>
            <person name="Submissions S."/>
        </authorList>
    </citation>
    <scope>NUCLEOTIDE SEQUENCE [LARGE SCALE GENOMIC DNA]</scope>
    <source>
        <strain evidence="2 3">DSM 13796</strain>
    </source>
</reference>
<accession>A0A1I6BMN8</accession>
<evidence type="ECO:0000313" key="3">
    <source>
        <dbReference type="Proteomes" id="UP000182762"/>
    </source>
</evidence>
<evidence type="ECO:0000313" key="2">
    <source>
        <dbReference type="EMBL" id="SFQ82202.1"/>
    </source>
</evidence>
<dbReference type="GeneID" id="93712435"/>
<gene>
    <name evidence="2" type="ORF">SAMN02745910_03859</name>
</gene>
<dbReference type="Proteomes" id="UP000182762">
    <property type="component" value="Unassembled WGS sequence"/>
</dbReference>
<keyword evidence="3" id="KW-1185">Reference proteome</keyword>
<dbReference type="InterPro" id="IPR025647">
    <property type="entry name" value="YceG_bac"/>
</dbReference>
<protein>
    <submittedName>
        <fullName evidence="2">Component of 'biosynthetic module</fullName>
    </submittedName>
</protein>
<sequence length="534" mass="63069">MVGQKMNISHYPFQTGSWGGQIEKPLKERPSYSEEEGLAFSTIGARIIGITHDETEYYIKLYELAQKQDVHILSEELDKTISQERFQAIQKIHMVNQRENGLSINRFVAFLEGEQLIPKHENPLFHRHIRLSFMEVLKHFDQHYGFAHEDFRRVFLDLMKWSWNHLDSWLKTYSILEKPPCIVWYGDMNKSQVYFFYYLALLGFDIIIFHPGGEDDFSLIDEKEIFTDVVKHPINGEIKPFPTEEPERKGTVAYKASQEMHHTIHHEGSSLYKPWQFRDYVPTAVTLKTTYDETFILAKERAFIRPNFSVQNEQVRIPNLFAKIMGVSHSEREYWDRVQTLTEYEEASLVQSFPFTTEIQANYQYHYQHCLNRDGELDEEKMRRSNWWKYEHLPEGLQKGIATAIANTCKTTNWLTKQGETEEEAKLYLFTQITSIPTFVLELMQKFDYAQEIPKLVLYCNEKNGVLSRSDAALLLLLNEFGFDLFLYNPQGHNDLELYLNSECFDTHWLDEMVFGQDFKQPSIFRKVLKSMKK</sequence>
<dbReference type="Pfam" id="PF14266">
    <property type="entry name" value="YceG_bac"/>
    <property type="match status" value="2"/>
</dbReference>
<feature type="domain" description="Putative component of 'biosynthetic module'" evidence="1">
    <location>
        <begin position="288"/>
        <end position="508"/>
    </location>
</feature>
<dbReference type="EMBL" id="FOXX01000011">
    <property type="protein sequence ID" value="SFQ82202.1"/>
    <property type="molecule type" value="Genomic_DNA"/>
</dbReference>
<proteinExistence type="predicted"/>
<name>A0A1I6BMN8_9BACI</name>
<comment type="caution">
    <text evidence="2">The sequence shown here is derived from an EMBL/GenBank/DDBJ whole genome shotgun (WGS) entry which is preliminary data.</text>
</comment>
<evidence type="ECO:0000259" key="1">
    <source>
        <dbReference type="Pfam" id="PF14266"/>
    </source>
</evidence>